<dbReference type="PANTHER" id="PTHR36961:SF1">
    <property type="entry name" value="LEUKEMIA-ASSOCIATED PROTEIN 7"/>
    <property type="match status" value="1"/>
</dbReference>
<gene>
    <name evidence="2" type="ORF">XELAEV_18013662mg</name>
</gene>
<evidence type="ECO:0000256" key="1">
    <source>
        <dbReference type="SAM" id="MobiDB-lite"/>
    </source>
</evidence>
<reference evidence="3" key="1">
    <citation type="journal article" date="2016" name="Nature">
        <title>Genome evolution in the allotetraploid frog Xenopus laevis.</title>
        <authorList>
            <person name="Session A.M."/>
            <person name="Uno Y."/>
            <person name="Kwon T."/>
            <person name="Chapman J.A."/>
            <person name="Toyoda A."/>
            <person name="Takahashi S."/>
            <person name="Fukui A."/>
            <person name="Hikosaka A."/>
            <person name="Suzuki A."/>
            <person name="Kondo M."/>
            <person name="van Heeringen S.J."/>
            <person name="Quigley I."/>
            <person name="Heinz S."/>
            <person name="Ogino H."/>
            <person name="Ochi H."/>
            <person name="Hellsten U."/>
            <person name="Lyons J.B."/>
            <person name="Simakov O."/>
            <person name="Putnam N."/>
            <person name="Stites J."/>
            <person name="Kuroki Y."/>
            <person name="Tanaka T."/>
            <person name="Michiue T."/>
            <person name="Watanabe M."/>
            <person name="Bogdanovic O."/>
            <person name="Lister R."/>
            <person name="Georgiou G."/>
            <person name="Paranjpe S.S."/>
            <person name="van Kruijsbergen I."/>
            <person name="Shu S."/>
            <person name="Carlson J."/>
            <person name="Kinoshita T."/>
            <person name="Ohta Y."/>
            <person name="Mawaribuchi S."/>
            <person name="Jenkins J."/>
            <person name="Grimwood J."/>
            <person name="Schmutz J."/>
            <person name="Mitros T."/>
            <person name="Mozaffari S.V."/>
            <person name="Suzuki Y."/>
            <person name="Haramoto Y."/>
            <person name="Yamamoto T.S."/>
            <person name="Takagi C."/>
            <person name="Heald R."/>
            <person name="Miller K."/>
            <person name="Haudenschild C."/>
            <person name="Kitzman J."/>
            <person name="Nakayama T."/>
            <person name="Izutsu Y."/>
            <person name="Robert J."/>
            <person name="Fortriede J."/>
            <person name="Burns K."/>
            <person name="Lotay V."/>
            <person name="Karimi K."/>
            <person name="Yasuoka Y."/>
            <person name="Dichmann D.S."/>
            <person name="Flajnik M.F."/>
            <person name="Houston D.W."/>
            <person name="Shendure J."/>
            <person name="DuPasquier L."/>
            <person name="Vize P.D."/>
            <person name="Zorn A.M."/>
            <person name="Ito M."/>
            <person name="Marcotte E.M."/>
            <person name="Wallingford J.B."/>
            <person name="Ito Y."/>
            <person name="Asashima M."/>
            <person name="Ueno N."/>
            <person name="Matsuda Y."/>
            <person name="Veenstra G.J."/>
            <person name="Fujiyama A."/>
            <person name="Harland R.M."/>
            <person name="Taira M."/>
            <person name="Rokhsar D.S."/>
        </authorList>
    </citation>
    <scope>NUCLEOTIDE SEQUENCE [LARGE SCALE GENOMIC DNA]</scope>
    <source>
        <strain evidence="3">J</strain>
    </source>
</reference>
<evidence type="ECO:0000313" key="3">
    <source>
        <dbReference type="Proteomes" id="UP000694892"/>
    </source>
</evidence>
<accession>A0A974DR52</accession>
<organism evidence="2 3">
    <name type="scientific">Xenopus laevis</name>
    <name type="common">African clawed frog</name>
    <dbReference type="NCBI Taxonomy" id="8355"/>
    <lineage>
        <taxon>Eukaryota</taxon>
        <taxon>Metazoa</taxon>
        <taxon>Chordata</taxon>
        <taxon>Craniata</taxon>
        <taxon>Vertebrata</taxon>
        <taxon>Euteleostomi</taxon>
        <taxon>Amphibia</taxon>
        <taxon>Batrachia</taxon>
        <taxon>Anura</taxon>
        <taxon>Pipoidea</taxon>
        <taxon>Pipidae</taxon>
        <taxon>Xenopodinae</taxon>
        <taxon>Xenopus</taxon>
        <taxon>Xenopus</taxon>
    </lineage>
</organism>
<proteinExistence type="predicted"/>
<protein>
    <submittedName>
        <fullName evidence="2">Uncharacterized protein</fullName>
    </submittedName>
</protein>
<dbReference type="Pfam" id="PF15760">
    <property type="entry name" value="DLEU7"/>
    <property type="match status" value="1"/>
</dbReference>
<dbReference type="Proteomes" id="UP000694892">
    <property type="component" value="Chromosome 2L"/>
</dbReference>
<evidence type="ECO:0000313" key="2">
    <source>
        <dbReference type="EMBL" id="OCT95970.1"/>
    </source>
</evidence>
<feature type="region of interest" description="Disordered" evidence="1">
    <location>
        <begin position="204"/>
        <end position="238"/>
    </location>
</feature>
<sequence>MWAYWGDVYICGHLKVAIHGQIKLPISVVWINLTAYLPVYGASDGSSRSISGHDIDREGLIFNRPSCRSHTAERSNYPRYSHAVSGISRKDPLVWRRLQTSESLSLWPALTMVFSRYRSARFPPYTHSYENLFADECAIVRRVTMQRPGIVGVALNHQVTAFNTLRTLQQNRSSEHCDLIQEPNLQPNIGPGVTDFNGEWTGEGTSTGTTARRLIPDSSPAPAATSIPRRARASASAGNKVPTLAQMVSQNRLSRVTNSTAQLLLVEENMLLHLPPERPLVIQLKDSIEFRNICTHMTLQVEDWKFDKDVSEAQQCLRTIISNLITALSTLNSEFCDTAKEDLHSILKNLPEA</sequence>
<dbReference type="PANTHER" id="PTHR36961">
    <property type="entry name" value="LEUKEMIA-ASSOCIATED PROTEIN 7"/>
    <property type="match status" value="1"/>
</dbReference>
<feature type="compositionally biased region" description="Low complexity" evidence="1">
    <location>
        <begin position="218"/>
        <end position="237"/>
    </location>
</feature>
<dbReference type="EMBL" id="CM004468">
    <property type="protein sequence ID" value="OCT95970.1"/>
    <property type="molecule type" value="Genomic_DNA"/>
</dbReference>
<dbReference type="AlphaFoldDB" id="A0A974DR52"/>
<name>A0A974DR52_XENLA</name>
<dbReference type="InterPro" id="IPR031510">
    <property type="entry name" value="DLEU7"/>
</dbReference>